<evidence type="ECO:0000313" key="2">
    <source>
        <dbReference type="EMBL" id="UPW41332.1"/>
    </source>
</evidence>
<proteinExistence type="predicted"/>
<protein>
    <recommendedName>
        <fullName evidence="3">Transmembrane protein</fullName>
    </recommendedName>
</protein>
<keyword evidence="1" id="KW-1133">Transmembrane helix</keyword>
<name>A0A976N176_9VIRU</name>
<evidence type="ECO:0000256" key="1">
    <source>
        <dbReference type="SAM" id="Phobius"/>
    </source>
</evidence>
<reference evidence="2" key="1">
    <citation type="submission" date="2022-02" db="EMBL/GenBank/DDBJ databases">
        <title>Towards deciphering the DNA virus diversity associated with rodent species in the families Cricetidae and Heteromyidae.</title>
        <authorList>
            <person name="Lund M."/>
            <person name="Larsen B.B."/>
            <person name="Gryseels S."/>
            <person name="Kraberger S."/>
            <person name="Rowsey D.M."/>
            <person name="Steger L."/>
            <person name="Yule K.M."/>
            <person name="Upham N.S."/>
            <person name="Worobey M."/>
            <person name="Van Doorslaer K."/>
            <person name="Varsani A."/>
        </authorList>
    </citation>
    <scope>NUCLEOTIDE SEQUENCE</scope>
    <source>
        <strain evidence="2">UA08Rod_4104</strain>
    </source>
</reference>
<keyword evidence="1" id="KW-0472">Membrane</keyword>
<evidence type="ECO:0008006" key="3">
    <source>
        <dbReference type="Google" id="ProtNLM"/>
    </source>
</evidence>
<accession>A0A976N176</accession>
<dbReference type="EMBL" id="OM869577">
    <property type="protein sequence ID" value="UPW41332.1"/>
    <property type="molecule type" value="Genomic_DNA"/>
</dbReference>
<sequence length="46" mass="5609">MEVLFLLLILFIVLGIPAILICLCGRFFIKTWFKYKHRDNQQDKFY</sequence>
<feature type="transmembrane region" description="Helical" evidence="1">
    <location>
        <begin position="6"/>
        <end position="29"/>
    </location>
</feature>
<keyword evidence="1" id="KW-0812">Transmembrane</keyword>
<organism evidence="2">
    <name type="scientific">Sigmofec virus UA08Rod_4104</name>
    <dbReference type="NCBI Taxonomy" id="2929394"/>
    <lineage>
        <taxon>Viruses</taxon>
        <taxon>Monodnaviria</taxon>
        <taxon>Sangervirae</taxon>
        <taxon>Phixviricota</taxon>
        <taxon>Malgrandaviricetes</taxon>
        <taxon>Petitvirales</taxon>
        <taxon>Microviridae</taxon>
    </lineage>
</organism>